<keyword evidence="3" id="KW-1185">Reference proteome</keyword>
<proteinExistence type="predicted"/>
<reference evidence="2 3" key="1">
    <citation type="journal article" date="2016" name="Front. Microbiol.">
        <title>Comparative Genomics Analysis of Streptomyces Species Reveals Their Adaptation to the Marine Environment and Their Diversity at the Genomic Level.</title>
        <authorList>
            <person name="Tian X."/>
            <person name="Zhang Z."/>
            <person name="Yang T."/>
            <person name="Chen M."/>
            <person name="Li J."/>
            <person name="Chen F."/>
            <person name="Yang J."/>
            <person name="Li W."/>
            <person name="Zhang B."/>
            <person name="Zhang Z."/>
            <person name="Wu J."/>
            <person name="Zhang C."/>
            <person name="Long L."/>
            <person name="Xiao J."/>
        </authorList>
    </citation>
    <scope>NUCLEOTIDE SEQUENCE [LARGE SCALE GENOMIC DNA]</scope>
    <source>
        <strain evidence="2 3">SCSIO M10372</strain>
    </source>
</reference>
<organism evidence="2 3">
    <name type="scientific">Streptomyces nanshensis</name>
    <dbReference type="NCBI Taxonomy" id="518642"/>
    <lineage>
        <taxon>Bacteria</taxon>
        <taxon>Bacillati</taxon>
        <taxon>Actinomycetota</taxon>
        <taxon>Actinomycetes</taxon>
        <taxon>Kitasatosporales</taxon>
        <taxon>Streptomycetaceae</taxon>
        <taxon>Streptomyces</taxon>
    </lineage>
</organism>
<dbReference type="EMBL" id="LJGZ01000103">
    <property type="protein sequence ID" value="OEV16376.1"/>
    <property type="molecule type" value="Genomic_DNA"/>
</dbReference>
<dbReference type="OrthoDB" id="4311362at2"/>
<evidence type="ECO:0000313" key="2">
    <source>
        <dbReference type="EMBL" id="OEV16376.1"/>
    </source>
</evidence>
<sequence length="84" mass="9624">MTAKATAAPPTTQNRTQDELDDLIRYTPDEVIANRWLPYKSARVLKEKCYRREVIHHNDGGRISFTAEDIRRENERTAVLPAAA</sequence>
<feature type="compositionally biased region" description="Low complexity" evidence="1">
    <location>
        <begin position="1"/>
        <end position="12"/>
    </location>
</feature>
<evidence type="ECO:0008006" key="4">
    <source>
        <dbReference type="Google" id="ProtNLM"/>
    </source>
</evidence>
<evidence type="ECO:0000313" key="3">
    <source>
        <dbReference type="Proteomes" id="UP000175971"/>
    </source>
</evidence>
<dbReference type="RefSeq" id="WP_070203923.1">
    <property type="nucleotide sequence ID" value="NZ_LJGZ01000103.1"/>
</dbReference>
<name>A0A1E7LJN3_9ACTN</name>
<protein>
    <recommendedName>
        <fullName evidence="4">DNA-binding protein</fullName>
    </recommendedName>
</protein>
<feature type="region of interest" description="Disordered" evidence="1">
    <location>
        <begin position="1"/>
        <end position="20"/>
    </location>
</feature>
<dbReference type="AlphaFoldDB" id="A0A1E7LJN3"/>
<evidence type="ECO:0000256" key="1">
    <source>
        <dbReference type="SAM" id="MobiDB-lite"/>
    </source>
</evidence>
<dbReference type="Proteomes" id="UP000175971">
    <property type="component" value="Unassembled WGS sequence"/>
</dbReference>
<comment type="caution">
    <text evidence="2">The sequence shown here is derived from an EMBL/GenBank/DDBJ whole genome shotgun (WGS) entry which is preliminary data.</text>
</comment>
<accession>A0A1E7LJN3</accession>
<gene>
    <name evidence="2" type="ORF">AN221_32770</name>
</gene>